<keyword evidence="5 6" id="KW-0472">Membrane</keyword>
<evidence type="ECO:0000256" key="4">
    <source>
        <dbReference type="ARBA" id="ARBA00022989"/>
    </source>
</evidence>
<dbReference type="PANTHER" id="PTHR47879">
    <property type="entry name" value="RETICULON-LIKE PROTEIN B22"/>
    <property type="match status" value="1"/>
</dbReference>
<keyword evidence="2 6" id="KW-0812">Transmembrane</keyword>
<dbReference type="AlphaFoldDB" id="D5AC08"/>
<organism evidence="8">
    <name type="scientific">Picea sitchensis</name>
    <name type="common">Sitka spruce</name>
    <name type="synonym">Pinus sitchensis</name>
    <dbReference type="NCBI Taxonomy" id="3332"/>
    <lineage>
        <taxon>Eukaryota</taxon>
        <taxon>Viridiplantae</taxon>
        <taxon>Streptophyta</taxon>
        <taxon>Embryophyta</taxon>
        <taxon>Tracheophyta</taxon>
        <taxon>Spermatophyta</taxon>
        <taxon>Pinopsida</taxon>
        <taxon>Pinidae</taxon>
        <taxon>Conifers I</taxon>
        <taxon>Pinales</taxon>
        <taxon>Pinaceae</taxon>
        <taxon>Picea</taxon>
    </lineage>
</organism>
<accession>D5AC08</accession>
<dbReference type="GO" id="GO:0005789">
    <property type="term" value="C:endoplasmic reticulum membrane"/>
    <property type="evidence" value="ECO:0007669"/>
    <property type="project" value="UniProtKB-SubCell"/>
</dbReference>
<keyword evidence="3" id="KW-0256">Endoplasmic reticulum</keyword>
<proteinExistence type="evidence at transcript level"/>
<evidence type="ECO:0000256" key="6">
    <source>
        <dbReference type="SAM" id="Phobius"/>
    </source>
</evidence>
<reference evidence="8" key="1">
    <citation type="submission" date="2010-04" db="EMBL/GenBank/DDBJ databases">
        <authorList>
            <person name="Reid K.E."/>
            <person name="Liao N."/>
            <person name="Chan S."/>
            <person name="Docking R."/>
            <person name="Taylor G."/>
            <person name="Moore R."/>
            <person name="Mayo M."/>
            <person name="Munro S."/>
            <person name="King J."/>
            <person name="Yanchuk A."/>
            <person name="Holt R."/>
            <person name="Jones S."/>
            <person name="Marra M."/>
            <person name="Ritland C.E."/>
            <person name="Ritland K."/>
            <person name="Bohlmann J."/>
        </authorList>
    </citation>
    <scope>NUCLEOTIDE SEQUENCE</scope>
    <source>
        <tissue evidence="8">Bud</tissue>
    </source>
</reference>
<feature type="domain" description="Reticulon" evidence="7">
    <location>
        <begin position="15"/>
        <end position="140"/>
    </location>
</feature>
<dbReference type="PANTHER" id="PTHR47879:SF2">
    <property type="entry name" value="RETICULON-LIKE PROTEIN B22"/>
    <property type="match status" value="1"/>
</dbReference>
<evidence type="ECO:0000256" key="2">
    <source>
        <dbReference type="ARBA" id="ARBA00022692"/>
    </source>
</evidence>
<name>D5AC08_PICSI</name>
<dbReference type="EMBL" id="BT123778">
    <property type="protein sequence ID" value="ADE77077.1"/>
    <property type="molecule type" value="mRNA"/>
</dbReference>
<dbReference type="Pfam" id="PF02453">
    <property type="entry name" value="Reticulon"/>
    <property type="match status" value="1"/>
</dbReference>
<dbReference type="OMA" id="AWFANTI"/>
<dbReference type="InterPro" id="IPR044177">
    <property type="entry name" value="RTNLB22/23"/>
</dbReference>
<evidence type="ECO:0000256" key="3">
    <source>
        <dbReference type="ARBA" id="ARBA00022824"/>
    </source>
</evidence>
<evidence type="ECO:0000256" key="1">
    <source>
        <dbReference type="ARBA" id="ARBA00004477"/>
    </source>
</evidence>
<protein>
    <recommendedName>
        <fullName evidence="7">Reticulon domain-containing protein</fullName>
    </recommendedName>
</protein>
<evidence type="ECO:0000256" key="5">
    <source>
        <dbReference type="ARBA" id="ARBA00023136"/>
    </source>
</evidence>
<feature type="transmembrane region" description="Helical" evidence="6">
    <location>
        <begin position="12"/>
        <end position="30"/>
    </location>
</feature>
<sequence>MEFKMTVLRKPGMPLVLLICGSLVYYHCAICNSSMVSLLCDVLIVLLCSFAVLGMLFRQMNVSVPVDPLEWQISQETANKIAACMANTIGATESVLRVAASGHDKKLFLKVVVVLYFLSALGRVASGATVAYAALWFVSLIFCTSNLSPESTCQSQFLNKKRDGTRVGGQES</sequence>
<evidence type="ECO:0000259" key="7">
    <source>
        <dbReference type="Pfam" id="PF02453"/>
    </source>
</evidence>
<feature type="transmembrane region" description="Helical" evidence="6">
    <location>
        <begin position="36"/>
        <end position="57"/>
    </location>
</feature>
<evidence type="ECO:0000313" key="8">
    <source>
        <dbReference type="EMBL" id="ADE77077.1"/>
    </source>
</evidence>
<comment type="subcellular location">
    <subcellularLocation>
        <location evidence="1">Endoplasmic reticulum membrane</location>
        <topology evidence="1">Multi-pass membrane protein</topology>
    </subcellularLocation>
</comment>
<dbReference type="InterPro" id="IPR003388">
    <property type="entry name" value="Reticulon"/>
</dbReference>
<keyword evidence="4 6" id="KW-1133">Transmembrane helix</keyword>